<dbReference type="OrthoDB" id="160238at2157"/>
<gene>
    <name evidence="2" type="ORF">CV102_12605</name>
</gene>
<organism evidence="2 3">
    <name type="scientific">Natronococcus pandeyae</name>
    <dbReference type="NCBI Taxonomy" id="2055836"/>
    <lineage>
        <taxon>Archaea</taxon>
        <taxon>Methanobacteriati</taxon>
        <taxon>Methanobacteriota</taxon>
        <taxon>Stenosarchaea group</taxon>
        <taxon>Halobacteria</taxon>
        <taxon>Halobacteriales</taxon>
        <taxon>Natrialbaceae</taxon>
        <taxon>Natronococcus</taxon>
    </lineage>
</organism>
<protein>
    <submittedName>
        <fullName evidence="2">Uncharacterized protein</fullName>
    </submittedName>
</protein>
<proteinExistence type="predicted"/>
<evidence type="ECO:0000313" key="2">
    <source>
        <dbReference type="EMBL" id="TYL38043.1"/>
    </source>
</evidence>
<keyword evidence="3" id="KW-1185">Reference proteome</keyword>
<accession>A0A8J8Q3X8</accession>
<sequence length="82" mass="9386">MGTGGGGERCRPEQSTIWLDPGELSTADELATKNGDEGSPLQNDRIDVEFEWFQLCHACGERKWFRAMICDDCRRRHGISRW</sequence>
<name>A0A8J8Q3X8_9EURY</name>
<dbReference type="EMBL" id="PHNJ01000006">
    <property type="protein sequence ID" value="TYL38043.1"/>
    <property type="molecule type" value="Genomic_DNA"/>
</dbReference>
<feature type="region of interest" description="Disordered" evidence="1">
    <location>
        <begin position="1"/>
        <end position="42"/>
    </location>
</feature>
<evidence type="ECO:0000256" key="1">
    <source>
        <dbReference type="SAM" id="MobiDB-lite"/>
    </source>
</evidence>
<comment type="caution">
    <text evidence="2">The sequence shown here is derived from an EMBL/GenBank/DDBJ whole genome shotgun (WGS) entry which is preliminary data.</text>
</comment>
<dbReference type="Proteomes" id="UP000766904">
    <property type="component" value="Unassembled WGS sequence"/>
</dbReference>
<evidence type="ECO:0000313" key="3">
    <source>
        <dbReference type="Proteomes" id="UP000766904"/>
    </source>
</evidence>
<reference evidence="2" key="1">
    <citation type="submission" date="2017-11" db="EMBL/GenBank/DDBJ databases">
        <authorList>
            <person name="Kajale S.C."/>
            <person name="Sharma A."/>
        </authorList>
    </citation>
    <scope>NUCLEOTIDE SEQUENCE</scope>
    <source>
        <strain evidence="2">LS1_42</strain>
    </source>
</reference>
<dbReference type="AlphaFoldDB" id="A0A8J8Q3X8"/>
<dbReference type="RefSeq" id="WP_148858351.1">
    <property type="nucleotide sequence ID" value="NZ_PHNJ01000006.1"/>
</dbReference>